<name>A0ABW0WIC5_STRNO</name>
<feature type="compositionally biased region" description="Basic and acidic residues" evidence="1">
    <location>
        <begin position="24"/>
        <end position="37"/>
    </location>
</feature>
<dbReference type="SUPFAM" id="SSF140959">
    <property type="entry name" value="Indolic compounds 2,3-dioxygenase-like"/>
    <property type="match status" value="1"/>
</dbReference>
<feature type="region of interest" description="Disordered" evidence="1">
    <location>
        <begin position="1"/>
        <end position="48"/>
    </location>
</feature>
<dbReference type="EMBL" id="JBHSOE010000024">
    <property type="protein sequence ID" value="MFC5657077.1"/>
    <property type="molecule type" value="Genomic_DNA"/>
</dbReference>
<organism evidence="2 3">
    <name type="scientific">Streptomyces nogalater</name>
    <dbReference type="NCBI Taxonomy" id="38314"/>
    <lineage>
        <taxon>Bacteria</taxon>
        <taxon>Bacillati</taxon>
        <taxon>Actinomycetota</taxon>
        <taxon>Actinomycetes</taxon>
        <taxon>Kitasatosporales</taxon>
        <taxon>Streptomycetaceae</taxon>
        <taxon>Streptomyces</taxon>
    </lineage>
</organism>
<dbReference type="Gene3D" id="1.20.58.480">
    <property type="match status" value="1"/>
</dbReference>
<gene>
    <name evidence="2" type="ORF">ACFP3J_16495</name>
</gene>
<comment type="caution">
    <text evidence="2">The sequence shown here is derived from an EMBL/GenBank/DDBJ whole genome shotgun (WGS) entry which is preliminary data.</text>
</comment>
<evidence type="ECO:0000256" key="1">
    <source>
        <dbReference type="SAM" id="MobiDB-lite"/>
    </source>
</evidence>
<feature type="region of interest" description="Disordered" evidence="1">
    <location>
        <begin position="369"/>
        <end position="388"/>
    </location>
</feature>
<protein>
    <submittedName>
        <fullName evidence="2">Uncharacterized protein</fullName>
    </submittedName>
</protein>
<dbReference type="Proteomes" id="UP001596065">
    <property type="component" value="Unassembled WGS sequence"/>
</dbReference>
<dbReference type="InterPro" id="IPR037217">
    <property type="entry name" value="Trp/Indoleamine_2_3_dOase-like"/>
</dbReference>
<feature type="compositionally biased region" description="Basic and acidic residues" evidence="1">
    <location>
        <begin position="1"/>
        <end position="16"/>
    </location>
</feature>
<reference evidence="3" key="1">
    <citation type="journal article" date="2019" name="Int. J. Syst. Evol. Microbiol.">
        <title>The Global Catalogue of Microorganisms (GCM) 10K type strain sequencing project: providing services to taxonomists for standard genome sequencing and annotation.</title>
        <authorList>
            <consortium name="The Broad Institute Genomics Platform"/>
            <consortium name="The Broad Institute Genome Sequencing Center for Infectious Disease"/>
            <person name="Wu L."/>
            <person name="Ma J."/>
        </authorList>
    </citation>
    <scope>NUCLEOTIDE SEQUENCE [LARGE SCALE GENOMIC DNA]</scope>
    <source>
        <strain evidence="3">KCTC 5701</strain>
    </source>
</reference>
<accession>A0ABW0WIC5</accession>
<keyword evidence="3" id="KW-1185">Reference proteome</keyword>
<evidence type="ECO:0000313" key="3">
    <source>
        <dbReference type="Proteomes" id="UP001596065"/>
    </source>
</evidence>
<dbReference type="RefSeq" id="WP_344349047.1">
    <property type="nucleotide sequence ID" value="NZ_BAAASM010000022.1"/>
</dbReference>
<proteinExistence type="predicted"/>
<evidence type="ECO:0000313" key="2">
    <source>
        <dbReference type="EMBL" id="MFC5657077.1"/>
    </source>
</evidence>
<sequence length="419" mass="45857">MRRARTMEAKVKKEDLFSPQGHPARPEHPEHPRRGTARDAGPLSRSPLGPYVLNRLPADLAAVTQGRSTYARLAAEQCRVLSAAGADDGPLAADPSCAPLVQLDLLFMLNGYLPAGPAAFPRPLLAALAAQCDRYPSLDPHMSYELLIDVNCAEWETTGHIRVFSDGELGRLERDFYLGHHLAEPAVRGAFDRLSSLVLEPDAVDPAAALEEALRGLDDFRRYMAQYGRLPREAFQAFRHYHMGHPGGARGASGAFMPSVQLLELALLAPTASYELYLDQSLPYFPAWSRSLVSEWRERSRGGDNVVQAVLDGRLKLDRRAAVALLGVIDTFVNFRMVHLGVTRKAIPEAFEPSTRPTRQSILAQGGERDFLGGVRPGDGRGDEPGTSGFSVHNVLTNAVHRLLTARHRLAETLGPVTD</sequence>